<keyword evidence="13 19" id="KW-0472">Membrane</keyword>
<evidence type="ECO:0000256" key="16">
    <source>
        <dbReference type="ARBA" id="ARBA00041664"/>
    </source>
</evidence>
<dbReference type="AlphaFoldDB" id="A0A7R9YDD7"/>
<dbReference type="Pfam" id="PF02544">
    <property type="entry name" value="Steroid_dh"/>
    <property type="match status" value="1"/>
</dbReference>
<evidence type="ECO:0000256" key="4">
    <source>
        <dbReference type="ARBA" id="ARBA00012049"/>
    </source>
</evidence>
<feature type="transmembrane region" description="Helical" evidence="19">
    <location>
        <begin position="143"/>
        <end position="159"/>
    </location>
</feature>
<evidence type="ECO:0000256" key="7">
    <source>
        <dbReference type="ARBA" id="ARBA00022824"/>
    </source>
</evidence>
<evidence type="ECO:0000313" key="21">
    <source>
        <dbReference type="EMBL" id="CAD8259243.1"/>
    </source>
</evidence>
<comment type="catalytic activity">
    <reaction evidence="18">
        <text>androst-4-ene-3,17-dione + NADPH + H(+) = 5alpha-androstan-3,17-dione + NADP(+)</text>
        <dbReference type="Rhea" id="RHEA:50816"/>
        <dbReference type="ChEBI" id="CHEBI:15378"/>
        <dbReference type="ChEBI" id="CHEBI:15994"/>
        <dbReference type="ChEBI" id="CHEBI:16422"/>
        <dbReference type="ChEBI" id="CHEBI:57783"/>
        <dbReference type="ChEBI" id="CHEBI:58349"/>
    </reaction>
    <physiologicalReaction direction="left-to-right" evidence="18">
        <dbReference type="Rhea" id="RHEA:50817"/>
    </physiologicalReaction>
</comment>
<dbReference type="GO" id="GO:0005789">
    <property type="term" value="C:endoplasmic reticulum membrane"/>
    <property type="evidence" value="ECO:0007669"/>
    <property type="project" value="UniProtKB-SubCell"/>
</dbReference>
<evidence type="ECO:0000256" key="10">
    <source>
        <dbReference type="ARBA" id="ARBA00022989"/>
    </source>
</evidence>
<dbReference type="GO" id="GO:0030154">
    <property type="term" value="P:cell differentiation"/>
    <property type="evidence" value="ECO:0007669"/>
    <property type="project" value="UniProtKB-KW"/>
</dbReference>
<evidence type="ECO:0000256" key="15">
    <source>
        <dbReference type="ARBA" id="ARBA00039428"/>
    </source>
</evidence>
<evidence type="ECO:0000256" key="1">
    <source>
        <dbReference type="ARBA" id="ARBA00004477"/>
    </source>
</evidence>
<feature type="transmembrane region" description="Helical" evidence="19">
    <location>
        <begin position="48"/>
        <end position="68"/>
    </location>
</feature>
<keyword evidence="9" id="KW-0521">NADP</keyword>
<gene>
    <name evidence="21" type="ORF">PPYR1160_LOCUS8744</name>
</gene>
<dbReference type="EMBL" id="HBEA01011439">
    <property type="protein sequence ID" value="CAD8259243.1"/>
    <property type="molecule type" value="Transcribed_RNA"/>
</dbReference>
<dbReference type="FunFam" id="1.20.120.1630:FF:000002">
    <property type="entry name" value="Steroid 5 alpha-reductase 1"/>
    <property type="match status" value="1"/>
</dbReference>
<dbReference type="PANTHER" id="PTHR10556">
    <property type="entry name" value="3-OXO-5-ALPHA-STEROID 4-DEHYDROGENASE"/>
    <property type="match status" value="1"/>
</dbReference>
<evidence type="ECO:0000256" key="19">
    <source>
        <dbReference type="SAM" id="Phobius"/>
    </source>
</evidence>
<keyword evidence="8" id="KW-0492">Microsome</keyword>
<evidence type="ECO:0000256" key="6">
    <source>
        <dbReference type="ARBA" id="ARBA00022782"/>
    </source>
</evidence>
<evidence type="ECO:0000259" key="20">
    <source>
        <dbReference type="Pfam" id="PF02544"/>
    </source>
</evidence>
<keyword evidence="11" id="KW-0560">Oxidoreductase</keyword>
<evidence type="ECO:0000256" key="9">
    <source>
        <dbReference type="ARBA" id="ARBA00022857"/>
    </source>
</evidence>
<dbReference type="PANTHER" id="PTHR10556:SF57">
    <property type="entry name" value="3-OXO-5-ALPHA-STEROID 4-DEHYDROGENASE 1"/>
    <property type="match status" value="1"/>
</dbReference>
<feature type="transmembrane region" description="Helical" evidence="19">
    <location>
        <begin position="105"/>
        <end position="123"/>
    </location>
</feature>
<feature type="transmembrane region" description="Helical" evidence="19">
    <location>
        <begin position="6"/>
        <end position="28"/>
    </location>
</feature>
<comment type="similarity">
    <text evidence="3">Belongs to the steroid 5-alpha reductase family.</text>
</comment>
<feature type="transmembrane region" description="Helical" evidence="19">
    <location>
        <begin position="74"/>
        <end position="93"/>
    </location>
</feature>
<protein>
    <recommendedName>
        <fullName evidence="15">3-oxo-5-alpha-steroid 4-dehydrogenase 1</fullName>
        <ecNumber evidence="4">1.3.1.22</ecNumber>
    </recommendedName>
    <alternativeName>
        <fullName evidence="16">SR type 1</fullName>
    </alternativeName>
    <alternativeName>
        <fullName evidence="17">Steroid 5-alpha-reductase 1</fullName>
    </alternativeName>
</protein>
<keyword evidence="7" id="KW-0256">Endoplasmic reticulum</keyword>
<evidence type="ECO:0000256" key="8">
    <source>
        <dbReference type="ARBA" id="ARBA00022848"/>
    </source>
</evidence>
<name>A0A7R9YDD7_9STRA</name>
<keyword evidence="12" id="KW-0443">Lipid metabolism</keyword>
<sequence>MQEQTFIFGLSVLMLGTGVVAFLSLTVLRAPYGRYSSKQWGPRIPARLAWFVMESPTLVWTLLCLQIREDAGLAWANWLLLAMFSGHYVNRAIAYPLLLRGGKAMPVLVCALAWTFCVVNGYLQARSICSFDEYAEGWTRDPRFLLGSALWAAGLLINVQSDGILRNLRKPGETGYKIPRGGMFEYISGAHYFGEILEWIGFAMASWRLRAAAFAFFTACNIGPRAYHHHLWYKEKFPETCPKRRRALIPFVV</sequence>
<reference evidence="21" key="1">
    <citation type="submission" date="2021-01" db="EMBL/GenBank/DDBJ databases">
        <authorList>
            <person name="Corre E."/>
            <person name="Pelletier E."/>
            <person name="Niang G."/>
            <person name="Scheremetjew M."/>
            <person name="Finn R."/>
            <person name="Kale V."/>
            <person name="Holt S."/>
            <person name="Cochrane G."/>
            <person name="Meng A."/>
            <person name="Brown T."/>
            <person name="Cohen L."/>
        </authorList>
    </citation>
    <scope>NUCLEOTIDE SEQUENCE</scope>
    <source>
        <strain evidence="21">CCMP2078</strain>
    </source>
</reference>
<keyword evidence="6" id="KW-0221">Differentiation</keyword>
<comment type="function">
    <text evidence="14">Converts testosterone into 5-alpha-dihydrotestosterone and progesterone or corticosterone into their corresponding 5-alpha-3-oxosteroids. It plays a central role in sexual differentiation and androgen physiology.</text>
</comment>
<evidence type="ECO:0000256" key="13">
    <source>
        <dbReference type="ARBA" id="ARBA00023136"/>
    </source>
</evidence>
<proteinExistence type="inferred from homology"/>
<dbReference type="EC" id="1.3.1.22" evidence="4"/>
<evidence type="ECO:0000256" key="5">
    <source>
        <dbReference type="ARBA" id="ARBA00022692"/>
    </source>
</evidence>
<evidence type="ECO:0000256" key="14">
    <source>
        <dbReference type="ARBA" id="ARBA00037789"/>
    </source>
</evidence>
<evidence type="ECO:0000256" key="18">
    <source>
        <dbReference type="ARBA" id="ARBA00049166"/>
    </source>
</evidence>
<dbReference type="PROSITE" id="PS50244">
    <property type="entry name" value="S5A_REDUCTASE"/>
    <property type="match status" value="1"/>
</dbReference>
<dbReference type="InterPro" id="IPR016636">
    <property type="entry name" value="3-oxo-5-alpha-steroid_4-DH"/>
</dbReference>
<keyword evidence="10 19" id="KW-1133">Transmembrane helix</keyword>
<dbReference type="GO" id="GO:0047751">
    <property type="term" value="F:3-oxo-5-alpha-steroid 4-dehydrogenase (NADP+) activity"/>
    <property type="evidence" value="ECO:0007669"/>
    <property type="project" value="UniProtKB-EC"/>
</dbReference>
<evidence type="ECO:0000256" key="17">
    <source>
        <dbReference type="ARBA" id="ARBA00042579"/>
    </source>
</evidence>
<evidence type="ECO:0000256" key="3">
    <source>
        <dbReference type="ARBA" id="ARBA00007742"/>
    </source>
</evidence>
<evidence type="ECO:0000256" key="11">
    <source>
        <dbReference type="ARBA" id="ARBA00023002"/>
    </source>
</evidence>
<evidence type="ECO:0000256" key="2">
    <source>
        <dbReference type="ARBA" id="ARBA00004524"/>
    </source>
</evidence>
<dbReference type="InterPro" id="IPR039357">
    <property type="entry name" value="SRD5A/TECR"/>
</dbReference>
<feature type="domain" description="3-oxo-5-alpha-steroid 4-dehydrogenase C-terminal" evidence="20">
    <location>
        <begin position="104"/>
        <end position="252"/>
    </location>
</feature>
<accession>A0A7R9YDD7</accession>
<dbReference type="PIRSF" id="PIRSF015596">
    <property type="entry name" value="5_alpha-SR2"/>
    <property type="match status" value="1"/>
</dbReference>
<evidence type="ECO:0000256" key="12">
    <source>
        <dbReference type="ARBA" id="ARBA00023098"/>
    </source>
</evidence>
<organism evidence="21">
    <name type="scientific">Pinguiococcus pyrenoidosus</name>
    <dbReference type="NCBI Taxonomy" id="172671"/>
    <lineage>
        <taxon>Eukaryota</taxon>
        <taxon>Sar</taxon>
        <taxon>Stramenopiles</taxon>
        <taxon>Ochrophyta</taxon>
        <taxon>Pinguiophyceae</taxon>
        <taxon>Pinguiochrysidales</taxon>
        <taxon>Pinguiochrysidaceae</taxon>
        <taxon>Pinguiococcus</taxon>
    </lineage>
</organism>
<comment type="subcellular location">
    <subcellularLocation>
        <location evidence="1">Endoplasmic reticulum membrane</location>
        <topology evidence="1">Multi-pass membrane protein</topology>
    </subcellularLocation>
    <subcellularLocation>
        <location evidence="2">Microsome membrane</location>
    </subcellularLocation>
</comment>
<keyword evidence="5 19" id="KW-0812">Transmembrane</keyword>
<dbReference type="GO" id="GO:0006694">
    <property type="term" value="P:steroid biosynthetic process"/>
    <property type="evidence" value="ECO:0007669"/>
    <property type="project" value="TreeGrafter"/>
</dbReference>
<dbReference type="InterPro" id="IPR001104">
    <property type="entry name" value="3-oxo-5_a-steroid_4-DH_C"/>
</dbReference>